<dbReference type="Proteomes" id="UP000244523">
    <property type="component" value="Unassembled WGS sequence"/>
</dbReference>
<dbReference type="OrthoDB" id="7652383at2"/>
<comment type="caution">
    <text evidence="1">The sequence shown here is derived from an EMBL/GenBank/DDBJ whole genome shotgun (WGS) entry which is preliminary data.</text>
</comment>
<keyword evidence="2" id="KW-1185">Reference proteome</keyword>
<reference evidence="1 2" key="1">
    <citation type="submission" date="2018-04" db="EMBL/GenBank/DDBJ databases">
        <title>Genomic Encyclopedia of Archaeal and Bacterial Type Strains, Phase II (KMG-II): from individual species to whole genera.</title>
        <authorList>
            <person name="Goeker M."/>
        </authorList>
    </citation>
    <scope>NUCLEOTIDE SEQUENCE [LARGE SCALE GENOMIC DNA]</scope>
    <source>
        <strain evidence="1 2">DSM 29955</strain>
    </source>
</reference>
<sequence length="87" mass="9080">MAEEQTPALVAEKATIPNAVDPRNLIVIGLMQAQDGPAALLRSGRGQVARVTQGSEVFGITITAIGSDVVVMTDARGTTYQLTVATR</sequence>
<dbReference type="EMBL" id="QBUD01000008">
    <property type="protein sequence ID" value="PUB13254.1"/>
    <property type="molecule type" value="Genomic_DNA"/>
</dbReference>
<accession>A0A2T6KDZ0</accession>
<evidence type="ECO:0000313" key="1">
    <source>
        <dbReference type="EMBL" id="PUB13254.1"/>
    </source>
</evidence>
<organism evidence="1 2">
    <name type="scientific">Yoonia sediminilitoris</name>
    <dbReference type="NCBI Taxonomy" id="1286148"/>
    <lineage>
        <taxon>Bacteria</taxon>
        <taxon>Pseudomonadati</taxon>
        <taxon>Pseudomonadota</taxon>
        <taxon>Alphaproteobacteria</taxon>
        <taxon>Rhodobacterales</taxon>
        <taxon>Paracoccaceae</taxon>
        <taxon>Yoonia</taxon>
    </lineage>
</organism>
<proteinExistence type="predicted"/>
<protein>
    <submittedName>
        <fullName evidence="1">Uncharacterized protein</fullName>
    </submittedName>
</protein>
<dbReference type="AlphaFoldDB" id="A0A2T6KDZ0"/>
<dbReference type="RefSeq" id="WP_108387120.1">
    <property type="nucleotide sequence ID" value="NZ_QBUD01000008.1"/>
</dbReference>
<name>A0A2T6KDZ0_9RHOB</name>
<evidence type="ECO:0000313" key="2">
    <source>
        <dbReference type="Proteomes" id="UP000244523"/>
    </source>
</evidence>
<gene>
    <name evidence="1" type="ORF">C8N45_108176</name>
</gene>